<protein>
    <submittedName>
        <fullName evidence="2">Uncharacterized protein</fullName>
    </submittedName>
</protein>
<keyword evidence="3" id="KW-1185">Reference proteome</keyword>
<name>A0ABN9GSK2_9NEOB</name>
<feature type="region of interest" description="Disordered" evidence="1">
    <location>
        <begin position="37"/>
        <end position="73"/>
    </location>
</feature>
<evidence type="ECO:0000256" key="1">
    <source>
        <dbReference type="SAM" id="MobiDB-lite"/>
    </source>
</evidence>
<sequence>MDRLGSVRCSQAGQVSNVRAVRYRRSRQRIVRVTSWVQQKDGQQRSGSKQGQQLGRNTGYQVQGLMGNIHQGT</sequence>
<feature type="non-terminal residue" evidence="2">
    <location>
        <position position="73"/>
    </location>
</feature>
<feature type="compositionally biased region" description="Low complexity" evidence="1">
    <location>
        <begin position="37"/>
        <end position="56"/>
    </location>
</feature>
<dbReference type="EMBL" id="CATNWA010018975">
    <property type="protein sequence ID" value="CAI9610546.1"/>
    <property type="molecule type" value="Genomic_DNA"/>
</dbReference>
<evidence type="ECO:0000313" key="3">
    <source>
        <dbReference type="Proteomes" id="UP001162483"/>
    </source>
</evidence>
<evidence type="ECO:0000313" key="2">
    <source>
        <dbReference type="EMBL" id="CAI9610546.1"/>
    </source>
</evidence>
<gene>
    <name evidence="2" type="ORF">SPARVUS_LOCUS14426188</name>
</gene>
<comment type="caution">
    <text evidence="2">The sequence shown here is derived from an EMBL/GenBank/DDBJ whole genome shotgun (WGS) entry which is preliminary data.</text>
</comment>
<accession>A0ABN9GSK2</accession>
<proteinExistence type="predicted"/>
<reference evidence="2" key="1">
    <citation type="submission" date="2023-05" db="EMBL/GenBank/DDBJ databases">
        <authorList>
            <person name="Stuckert A."/>
        </authorList>
    </citation>
    <scope>NUCLEOTIDE SEQUENCE</scope>
</reference>
<organism evidence="2 3">
    <name type="scientific">Staurois parvus</name>
    <dbReference type="NCBI Taxonomy" id="386267"/>
    <lineage>
        <taxon>Eukaryota</taxon>
        <taxon>Metazoa</taxon>
        <taxon>Chordata</taxon>
        <taxon>Craniata</taxon>
        <taxon>Vertebrata</taxon>
        <taxon>Euteleostomi</taxon>
        <taxon>Amphibia</taxon>
        <taxon>Batrachia</taxon>
        <taxon>Anura</taxon>
        <taxon>Neobatrachia</taxon>
        <taxon>Ranoidea</taxon>
        <taxon>Ranidae</taxon>
        <taxon>Staurois</taxon>
    </lineage>
</organism>
<dbReference type="Proteomes" id="UP001162483">
    <property type="component" value="Unassembled WGS sequence"/>
</dbReference>